<gene>
    <name evidence="2" type="ORF">GOP47_0017368</name>
</gene>
<feature type="transmembrane region" description="Helical" evidence="1">
    <location>
        <begin position="250"/>
        <end position="269"/>
    </location>
</feature>
<comment type="caution">
    <text evidence="2">The sequence shown here is derived from an EMBL/GenBank/DDBJ whole genome shotgun (WGS) entry which is preliminary data.</text>
</comment>
<dbReference type="OrthoDB" id="1884658at2759"/>
<organism evidence="2 3">
    <name type="scientific">Adiantum capillus-veneris</name>
    <name type="common">Maidenhair fern</name>
    <dbReference type="NCBI Taxonomy" id="13818"/>
    <lineage>
        <taxon>Eukaryota</taxon>
        <taxon>Viridiplantae</taxon>
        <taxon>Streptophyta</taxon>
        <taxon>Embryophyta</taxon>
        <taxon>Tracheophyta</taxon>
        <taxon>Polypodiopsida</taxon>
        <taxon>Polypodiidae</taxon>
        <taxon>Polypodiales</taxon>
        <taxon>Pteridineae</taxon>
        <taxon>Pteridaceae</taxon>
        <taxon>Vittarioideae</taxon>
        <taxon>Adiantum</taxon>
    </lineage>
</organism>
<feature type="transmembrane region" description="Helical" evidence="1">
    <location>
        <begin position="147"/>
        <end position="166"/>
    </location>
</feature>
<feature type="transmembrane region" description="Helical" evidence="1">
    <location>
        <begin position="119"/>
        <end position="138"/>
    </location>
</feature>
<feature type="transmembrane region" description="Helical" evidence="1">
    <location>
        <begin position="186"/>
        <end position="203"/>
    </location>
</feature>
<proteinExistence type="predicted"/>
<feature type="transmembrane region" description="Helical" evidence="1">
    <location>
        <begin position="281"/>
        <end position="301"/>
    </location>
</feature>
<dbReference type="EMBL" id="JABFUD020000017">
    <property type="protein sequence ID" value="KAI5066840.1"/>
    <property type="molecule type" value="Genomic_DNA"/>
</dbReference>
<protein>
    <submittedName>
        <fullName evidence="2">Uncharacterized protein</fullName>
    </submittedName>
</protein>
<reference evidence="2" key="1">
    <citation type="submission" date="2021-01" db="EMBL/GenBank/DDBJ databases">
        <title>Adiantum capillus-veneris genome.</title>
        <authorList>
            <person name="Fang Y."/>
            <person name="Liao Q."/>
        </authorList>
    </citation>
    <scope>NUCLEOTIDE SEQUENCE</scope>
    <source>
        <strain evidence="2">H3</strain>
        <tissue evidence="2">Leaf</tissue>
    </source>
</reference>
<keyword evidence="3" id="KW-1185">Reference proteome</keyword>
<feature type="transmembrane region" description="Helical" evidence="1">
    <location>
        <begin position="307"/>
        <end position="327"/>
    </location>
</feature>
<keyword evidence="1" id="KW-1133">Transmembrane helix</keyword>
<dbReference type="Proteomes" id="UP000886520">
    <property type="component" value="Chromosome 17"/>
</dbReference>
<keyword evidence="1" id="KW-0812">Transmembrane</keyword>
<sequence>MLLEGSSRGRIRLSRYNLGSGRSSRIYPLHAVHLAGRFLRLLSVYTVYQYLLLSGSSVVIFTFLCISTAAIVFLIIHRPWRGRSLTTYQLVPSIINGAFLAISYVLWGLGLRACGPLRTIMAEYVGAVLGAISTLILSRGGGKWKKVAGLVAMLASYLFFSQGWAIADRKIDGKFTEKESVGFQPMSSALLGGVLAGLCRVIARRVSLKTQMKRRLHVVTVVAASCFLFPVAVFEATQKPAEAKVQTHNIPIWTFILNTLFGIILLYYVDVIAEERLHISVASPKHLLVTSGCISILELIYGMDFSFLGFLICASLLGLGIFEATPLERGQRESTQLPLQADNFDALPNSLMMSPISDARQKGNDRVCNIINCVRTQ</sequence>
<feature type="transmembrane region" description="Helical" evidence="1">
    <location>
        <begin position="47"/>
        <end position="76"/>
    </location>
</feature>
<feature type="transmembrane region" description="Helical" evidence="1">
    <location>
        <begin position="88"/>
        <end position="107"/>
    </location>
</feature>
<evidence type="ECO:0000313" key="2">
    <source>
        <dbReference type="EMBL" id="KAI5066840.1"/>
    </source>
</evidence>
<feature type="transmembrane region" description="Helical" evidence="1">
    <location>
        <begin position="215"/>
        <end position="234"/>
    </location>
</feature>
<dbReference type="AlphaFoldDB" id="A0A9D4UFG7"/>
<evidence type="ECO:0000313" key="3">
    <source>
        <dbReference type="Proteomes" id="UP000886520"/>
    </source>
</evidence>
<keyword evidence="1" id="KW-0472">Membrane</keyword>
<dbReference type="PANTHER" id="PTHR47513">
    <property type="entry name" value="ZINC TRANSPORTER"/>
    <property type="match status" value="1"/>
</dbReference>
<name>A0A9D4UFG7_ADICA</name>
<dbReference type="PANTHER" id="PTHR47513:SF1">
    <property type="entry name" value="OS07G0283200 PROTEIN"/>
    <property type="match status" value="1"/>
</dbReference>
<evidence type="ECO:0000256" key="1">
    <source>
        <dbReference type="SAM" id="Phobius"/>
    </source>
</evidence>
<accession>A0A9D4UFG7</accession>